<comment type="caution">
    <text evidence="2">The sequence shown here is derived from an EMBL/GenBank/DDBJ whole genome shotgun (WGS) entry which is preliminary data.</text>
</comment>
<gene>
    <name evidence="2" type="ORF">A2721_03110</name>
</gene>
<proteinExistence type="predicted"/>
<dbReference type="InterPro" id="IPR033469">
    <property type="entry name" value="CYTH-like_dom_sf"/>
</dbReference>
<dbReference type="STRING" id="1798381.A2721_03110"/>
<dbReference type="Gene3D" id="2.40.320.10">
    <property type="entry name" value="Hypothetical Protein Pfu-838710-001"/>
    <property type="match status" value="1"/>
</dbReference>
<reference evidence="2 3" key="1">
    <citation type="journal article" date="2016" name="Nat. Commun.">
        <title>Thousands of microbial genomes shed light on interconnected biogeochemical processes in an aquifer system.</title>
        <authorList>
            <person name="Anantharaman K."/>
            <person name="Brown C.T."/>
            <person name="Hug L.A."/>
            <person name="Sharon I."/>
            <person name="Castelle C.J."/>
            <person name="Probst A.J."/>
            <person name="Thomas B.C."/>
            <person name="Singh A."/>
            <person name="Wilkins M.J."/>
            <person name="Karaoz U."/>
            <person name="Brodie E.L."/>
            <person name="Williams K.H."/>
            <person name="Hubbard S.S."/>
            <person name="Banfield J.F."/>
        </authorList>
    </citation>
    <scope>NUCLEOTIDE SEQUENCE [LARGE SCALE GENOMIC DNA]</scope>
</reference>
<evidence type="ECO:0000313" key="2">
    <source>
        <dbReference type="EMBL" id="OGG17668.1"/>
    </source>
</evidence>
<name>A0A1F5ZYZ5_9BACT</name>
<feature type="domain" description="CYTH" evidence="1">
    <location>
        <begin position="2"/>
        <end position="166"/>
    </location>
</feature>
<protein>
    <recommendedName>
        <fullName evidence="1">CYTH domain-containing protein</fullName>
    </recommendedName>
</protein>
<dbReference type="EMBL" id="MFJK01000018">
    <property type="protein sequence ID" value="OGG17668.1"/>
    <property type="molecule type" value="Genomic_DNA"/>
</dbReference>
<dbReference type="Pfam" id="PF01928">
    <property type="entry name" value="CYTH"/>
    <property type="match status" value="1"/>
</dbReference>
<dbReference type="Proteomes" id="UP000177871">
    <property type="component" value="Unassembled WGS sequence"/>
</dbReference>
<evidence type="ECO:0000259" key="1">
    <source>
        <dbReference type="PROSITE" id="PS51707"/>
    </source>
</evidence>
<dbReference type="InterPro" id="IPR023577">
    <property type="entry name" value="CYTH_domain"/>
</dbReference>
<accession>A0A1F5ZYZ5</accession>
<organism evidence="2 3">
    <name type="scientific">Candidatus Gottesmanbacteria bacterium RIFCSPHIGHO2_01_FULL_47_48</name>
    <dbReference type="NCBI Taxonomy" id="1798381"/>
    <lineage>
        <taxon>Bacteria</taxon>
        <taxon>Candidatus Gottesmaniibacteriota</taxon>
    </lineage>
</organism>
<evidence type="ECO:0000313" key="3">
    <source>
        <dbReference type="Proteomes" id="UP000177871"/>
    </source>
</evidence>
<dbReference type="SUPFAM" id="SSF55154">
    <property type="entry name" value="CYTH-like phosphatases"/>
    <property type="match status" value="1"/>
</dbReference>
<dbReference type="AlphaFoldDB" id="A0A1F5ZYZ5"/>
<dbReference type="PROSITE" id="PS51707">
    <property type="entry name" value="CYTH"/>
    <property type="match status" value="1"/>
</dbReference>
<sequence>MQIEYEAKFANINKDEIREKLKSLGASLVKPEFLQKRAVFFLPGKKDSSTSWIRVRDEGDRITVSLKVTVNGKIDTQKEVIIVADSYDNARKLLIEIGCEEKAYQETKREIWKLDGVEITIDEWPYLEPYIEIEGKSEQEVRDVAGKLGFGWKDAIFGAADQLISKKWDLPEDAINNKVPRIVFSEENPYLKWKKKNG</sequence>